<gene>
    <name evidence="2" type="ORF">CK820_G0009913</name>
</gene>
<comment type="caution">
    <text evidence="2">The sequence shown here is derived from an EMBL/GenBank/DDBJ whole genome shotgun (WGS) entry which is preliminary data.</text>
</comment>
<dbReference type="GO" id="GO:0010309">
    <property type="term" value="F:acireductone dioxygenase [iron(II)-requiring] activity"/>
    <property type="evidence" value="ECO:0007669"/>
    <property type="project" value="InterPro"/>
</dbReference>
<proteinExistence type="predicted"/>
<dbReference type="Gene3D" id="2.60.120.10">
    <property type="entry name" value="Jelly Rolls"/>
    <property type="match status" value="1"/>
</dbReference>
<dbReference type="PANTHER" id="PTHR23418:SF0">
    <property type="entry name" value="ACIREDUCTONE DIOXYGENASE"/>
    <property type="match status" value="1"/>
</dbReference>
<evidence type="ECO:0000256" key="1">
    <source>
        <dbReference type="ARBA" id="ARBA00001954"/>
    </source>
</evidence>
<comment type="cofactor">
    <cofactor evidence="1">
        <name>Fe(2+)</name>
        <dbReference type="ChEBI" id="CHEBI:29033"/>
    </cofactor>
</comment>
<evidence type="ECO:0000313" key="2">
    <source>
        <dbReference type="EMBL" id="PNI72890.1"/>
    </source>
</evidence>
<dbReference type="PANTHER" id="PTHR23418">
    <property type="entry name" value="ACIREDUCTONE DIOXYGENASE"/>
    <property type="match status" value="1"/>
</dbReference>
<name>A0A2J8NMB1_PANTR</name>
<accession>A0A2J8NMB1</accession>
<evidence type="ECO:0000313" key="3">
    <source>
        <dbReference type="Proteomes" id="UP000236370"/>
    </source>
</evidence>
<reference evidence="2 3" key="1">
    <citation type="submission" date="2017-12" db="EMBL/GenBank/DDBJ databases">
        <title>High-resolution comparative analysis of great ape genomes.</title>
        <authorList>
            <person name="Pollen A."/>
            <person name="Hastie A."/>
            <person name="Hormozdiari F."/>
            <person name="Dougherty M."/>
            <person name="Liu R."/>
            <person name="Chaisson M."/>
            <person name="Hoppe E."/>
            <person name="Hill C."/>
            <person name="Pang A."/>
            <person name="Hillier L."/>
            <person name="Baker C."/>
            <person name="Armstrong J."/>
            <person name="Shendure J."/>
            <person name="Paten B."/>
            <person name="Wilson R."/>
            <person name="Chao H."/>
            <person name="Schneider V."/>
            <person name="Ventura M."/>
            <person name="Kronenberg Z."/>
            <person name="Murali S."/>
            <person name="Gordon D."/>
            <person name="Cantsilieris S."/>
            <person name="Munson K."/>
            <person name="Nelson B."/>
            <person name="Raja A."/>
            <person name="Underwood J."/>
            <person name="Diekhans M."/>
            <person name="Fiddes I."/>
            <person name="Haussler D."/>
            <person name="Eichler E."/>
        </authorList>
    </citation>
    <scope>NUCLEOTIDE SEQUENCE [LARGE SCALE GENOMIC DNA]</scope>
    <source>
        <strain evidence="2">Yerkes chimp pedigree #C0471</strain>
    </source>
</reference>
<dbReference type="InterPro" id="IPR004313">
    <property type="entry name" value="ARD"/>
</dbReference>
<sequence>NYTKAMRLFVGEPVWTAYNRPADHFEARGQYVKFLAQTA</sequence>
<dbReference type="EMBL" id="NBAG03000227">
    <property type="protein sequence ID" value="PNI72890.1"/>
    <property type="molecule type" value="Genomic_DNA"/>
</dbReference>
<protein>
    <submittedName>
        <fullName evidence="2">ADI1 isoform 4</fullName>
    </submittedName>
</protein>
<feature type="non-terminal residue" evidence="2">
    <location>
        <position position="1"/>
    </location>
</feature>
<dbReference type="Proteomes" id="UP000236370">
    <property type="component" value="Unassembled WGS sequence"/>
</dbReference>
<organism evidence="2 3">
    <name type="scientific">Pan troglodytes</name>
    <name type="common">Chimpanzee</name>
    <dbReference type="NCBI Taxonomy" id="9598"/>
    <lineage>
        <taxon>Eukaryota</taxon>
        <taxon>Metazoa</taxon>
        <taxon>Chordata</taxon>
        <taxon>Craniata</taxon>
        <taxon>Vertebrata</taxon>
        <taxon>Euteleostomi</taxon>
        <taxon>Mammalia</taxon>
        <taxon>Eutheria</taxon>
        <taxon>Euarchontoglires</taxon>
        <taxon>Primates</taxon>
        <taxon>Haplorrhini</taxon>
        <taxon>Catarrhini</taxon>
        <taxon>Hominidae</taxon>
        <taxon>Pan</taxon>
    </lineage>
</organism>
<dbReference type="InterPro" id="IPR014710">
    <property type="entry name" value="RmlC-like_jellyroll"/>
</dbReference>
<dbReference type="AlphaFoldDB" id="A0A2J8NMB1"/>